<comment type="caution">
    <text evidence="6">The sequence shown here is derived from an EMBL/GenBank/DDBJ whole genome shotgun (WGS) entry which is preliminary data.</text>
</comment>
<feature type="transmembrane region" description="Helical" evidence="4">
    <location>
        <begin position="310"/>
        <end position="332"/>
    </location>
</feature>
<evidence type="ECO:0000256" key="2">
    <source>
        <dbReference type="ARBA" id="ARBA00023125"/>
    </source>
</evidence>
<dbReference type="Pfam" id="PF00196">
    <property type="entry name" value="GerE"/>
    <property type="match status" value="1"/>
</dbReference>
<feature type="domain" description="HTH luxR-type" evidence="5">
    <location>
        <begin position="386"/>
        <end position="413"/>
    </location>
</feature>
<feature type="transmembrane region" description="Helical" evidence="4">
    <location>
        <begin position="285"/>
        <end position="304"/>
    </location>
</feature>
<feature type="transmembrane region" description="Helical" evidence="4">
    <location>
        <begin position="45"/>
        <end position="63"/>
    </location>
</feature>
<feature type="transmembrane region" description="Helical" evidence="4">
    <location>
        <begin position="230"/>
        <end position="248"/>
    </location>
</feature>
<evidence type="ECO:0000259" key="5">
    <source>
        <dbReference type="PROSITE" id="PS00622"/>
    </source>
</evidence>
<reference evidence="6 7" key="1">
    <citation type="submission" date="2019-07" db="EMBL/GenBank/DDBJ databases">
        <title>Genomic Encyclopedia of Type Strains, Phase IV (KMG-IV): sequencing the most valuable type-strain genomes for metagenomic binning, comparative biology and taxonomic classification.</title>
        <authorList>
            <person name="Goeker M."/>
        </authorList>
    </citation>
    <scope>NUCLEOTIDE SEQUENCE [LARGE SCALE GENOMIC DNA]</scope>
    <source>
        <strain evidence="6 7">SS015</strain>
    </source>
</reference>
<keyword evidence="4" id="KW-0472">Membrane</keyword>
<protein>
    <submittedName>
        <fullName evidence="6">Regulatory LuxR family protein</fullName>
    </submittedName>
</protein>
<keyword evidence="2" id="KW-0238">DNA-binding</keyword>
<evidence type="ECO:0000256" key="3">
    <source>
        <dbReference type="ARBA" id="ARBA00023163"/>
    </source>
</evidence>
<feature type="transmembrane region" description="Helical" evidence="4">
    <location>
        <begin position="15"/>
        <end position="33"/>
    </location>
</feature>
<sequence>MGLRIRIPYKEMKKLRPLLSFSAIVFWLLSWPLQGPLLRGGPPETQLFLAAHTIALILTAVILDRGRLRRLQPLALLGAIVATAGYRLTTTGAAGWLLFAGICGALLMVQAGCVLSGERAPLRQAAMALLIANLALFLLIRIDSSVLQTTLVLLLLPLAAGKNEQPPQGQQRDLPYYLPLLICYHLVAGLMYAQMLPNYQQAAWWPGAELFCYLAMVATALKIRTEHGDLRLVAAFLTATVALVLHGIGGRTGANLALFAMQAAAGLIDVFVLELMLTQRNPVTAFGYGCAAVTGGIFTGEWLGELLSSQTGLVSMAGILALNLTLVLLYLLGRHHGSRATSPNSVKRQLFTAWQPAPVTSREIPSEWRVLLAPKEQQTLLGVMAGLTYREIAEEMAVSSSTVKTYMQRIYVKTGCSCQKDLLRHVATLQSKQQDKNRPATTIIDRLVTGLRSFGKARNN</sequence>
<dbReference type="PANTHER" id="PTHR44688:SF16">
    <property type="entry name" value="DNA-BINDING TRANSCRIPTIONAL ACTIVATOR DEVR_DOSR"/>
    <property type="match status" value="1"/>
</dbReference>
<dbReference type="InterPro" id="IPR016032">
    <property type="entry name" value="Sig_transdc_resp-reg_C-effctor"/>
</dbReference>
<feature type="transmembrane region" description="Helical" evidence="4">
    <location>
        <begin position="122"/>
        <end position="140"/>
    </location>
</feature>
<dbReference type="PRINTS" id="PR00038">
    <property type="entry name" value="HTHLUXR"/>
</dbReference>
<keyword evidence="3" id="KW-0804">Transcription</keyword>
<evidence type="ECO:0000313" key="7">
    <source>
        <dbReference type="Proteomes" id="UP000324159"/>
    </source>
</evidence>
<dbReference type="GO" id="GO:0003677">
    <property type="term" value="F:DNA binding"/>
    <property type="evidence" value="ECO:0007669"/>
    <property type="project" value="UniProtKB-KW"/>
</dbReference>
<dbReference type="InterPro" id="IPR000792">
    <property type="entry name" value="Tscrpt_reg_LuxR_C"/>
</dbReference>
<dbReference type="Proteomes" id="UP000324159">
    <property type="component" value="Unassembled WGS sequence"/>
</dbReference>
<dbReference type="PROSITE" id="PS00622">
    <property type="entry name" value="HTH_LUXR_1"/>
    <property type="match status" value="1"/>
</dbReference>
<feature type="transmembrane region" description="Helical" evidence="4">
    <location>
        <begin position="202"/>
        <end position="223"/>
    </location>
</feature>
<proteinExistence type="predicted"/>
<evidence type="ECO:0000256" key="1">
    <source>
        <dbReference type="ARBA" id="ARBA00023015"/>
    </source>
</evidence>
<name>A0A5D3WG67_9BACT</name>
<dbReference type="EMBL" id="VNIB01000010">
    <property type="protein sequence ID" value="TYO97474.1"/>
    <property type="molecule type" value="Genomic_DNA"/>
</dbReference>
<keyword evidence="7" id="KW-1185">Reference proteome</keyword>
<feature type="transmembrane region" description="Helical" evidence="4">
    <location>
        <begin position="254"/>
        <end position="273"/>
    </location>
</feature>
<organism evidence="6 7">
    <name type="scientific">Geothermobacter ehrlichii</name>
    <dbReference type="NCBI Taxonomy" id="213224"/>
    <lineage>
        <taxon>Bacteria</taxon>
        <taxon>Pseudomonadati</taxon>
        <taxon>Thermodesulfobacteriota</taxon>
        <taxon>Desulfuromonadia</taxon>
        <taxon>Desulfuromonadales</taxon>
        <taxon>Geothermobacteraceae</taxon>
        <taxon>Geothermobacter</taxon>
    </lineage>
</organism>
<feature type="transmembrane region" description="Helical" evidence="4">
    <location>
        <begin position="174"/>
        <end position="196"/>
    </location>
</feature>
<dbReference type="Gene3D" id="1.10.10.10">
    <property type="entry name" value="Winged helix-like DNA-binding domain superfamily/Winged helix DNA-binding domain"/>
    <property type="match status" value="1"/>
</dbReference>
<dbReference type="AlphaFoldDB" id="A0A5D3WG67"/>
<dbReference type="SUPFAM" id="SSF46894">
    <property type="entry name" value="C-terminal effector domain of the bipartite response regulators"/>
    <property type="match status" value="1"/>
</dbReference>
<evidence type="ECO:0000256" key="4">
    <source>
        <dbReference type="SAM" id="Phobius"/>
    </source>
</evidence>
<gene>
    <name evidence="6" type="ORF">EDC39_11014</name>
</gene>
<accession>A0A5D3WG67</accession>
<dbReference type="GO" id="GO:0006355">
    <property type="term" value="P:regulation of DNA-templated transcription"/>
    <property type="evidence" value="ECO:0007669"/>
    <property type="project" value="InterPro"/>
</dbReference>
<dbReference type="PANTHER" id="PTHR44688">
    <property type="entry name" value="DNA-BINDING TRANSCRIPTIONAL ACTIVATOR DEVR_DOSR"/>
    <property type="match status" value="1"/>
</dbReference>
<keyword evidence="1" id="KW-0805">Transcription regulation</keyword>
<dbReference type="OrthoDB" id="3170288at2"/>
<feature type="transmembrane region" description="Helical" evidence="4">
    <location>
        <begin position="94"/>
        <end position="115"/>
    </location>
</feature>
<dbReference type="SMART" id="SM00421">
    <property type="entry name" value="HTH_LUXR"/>
    <property type="match status" value="1"/>
</dbReference>
<keyword evidence="4" id="KW-0812">Transmembrane</keyword>
<keyword evidence="4" id="KW-1133">Transmembrane helix</keyword>
<evidence type="ECO:0000313" key="6">
    <source>
        <dbReference type="EMBL" id="TYO97474.1"/>
    </source>
</evidence>
<dbReference type="InterPro" id="IPR036388">
    <property type="entry name" value="WH-like_DNA-bd_sf"/>
</dbReference>